<proteinExistence type="predicted"/>
<sequence>MIKTKHLIKRILFGVFVLPLVTLAQDKPNILIIFPDDVGWSNVSAYGNGVMGYTTPNIDRIAKEGAMFTEHYAQPSCTAGRAALITGQYPIRSGMTTVGRPGGPLGLKKESPTLAEVLKEQGYATGQFGKNHLGDLNSHLPTVHGFDEFFGNLYHLNTQEEFEQKDYPQDPEFFKKFGTRGVLHTWATDKDDTTEDPRFGKVGKQRIEDTGQLSRKRMETVDEEFMAASLDFIKRAQDDDKPYFVWFNPSRMHMYTHLKPESRYLALEHTTEHDMYGSGMMEHDMMIGEMLDKLEKMGALENTIVIYSTDNGPEHSARLHGGTTPFRGEKMTTYEGGVRVPMMVMWKDHIPAGQTLRGIQSHMDIFTTLAAAAGVPDVADKMMKEKKQYIDGVNNLDYWLGKSDKSERNNFIYYHESTIRAIRINQWKLHFETSENYYAPYEKQKFPIMYNIHFDPFESFDNLTDRSDIIQKKQFVNEPVQEILGEHIKSLQEYPPVQKAATLDFSELVKQLGEGKQ</sequence>
<keyword evidence="3" id="KW-1185">Reference proteome</keyword>
<dbReference type="InterPro" id="IPR000917">
    <property type="entry name" value="Sulfatase_N"/>
</dbReference>
<dbReference type="PANTHER" id="PTHR43751">
    <property type="entry name" value="SULFATASE"/>
    <property type="match status" value="1"/>
</dbReference>
<reference evidence="2 3" key="1">
    <citation type="journal article" date="2018" name="J. Microbiol.">
        <title>Aestuariibaculum marinum sp. nov., a marine bacterium isolated from seawater in South Korea.</title>
        <authorList>
            <person name="Choi J."/>
            <person name="Lee D."/>
            <person name="Jang J.H."/>
            <person name="Cha S."/>
            <person name="Seo T."/>
        </authorList>
    </citation>
    <scope>NUCLEOTIDE SEQUENCE [LARGE SCALE GENOMIC DNA]</scope>
    <source>
        <strain evidence="2 3">IP7</strain>
    </source>
</reference>
<dbReference type="Gene3D" id="3.30.1120.10">
    <property type="match status" value="1"/>
</dbReference>
<feature type="domain" description="Sulfatase N-terminal" evidence="1">
    <location>
        <begin position="28"/>
        <end position="375"/>
    </location>
</feature>
<dbReference type="InterPro" id="IPR052701">
    <property type="entry name" value="GAG_Ulvan_Degrading_Sulfatases"/>
</dbReference>
<accession>A0A8J6PU44</accession>
<comment type="caution">
    <text evidence="2">The sequence shown here is derived from an EMBL/GenBank/DDBJ whole genome shotgun (WGS) entry which is preliminary data.</text>
</comment>
<dbReference type="Pfam" id="PF00884">
    <property type="entry name" value="Sulfatase"/>
    <property type="match status" value="1"/>
</dbReference>
<evidence type="ECO:0000313" key="2">
    <source>
        <dbReference type="EMBL" id="MBD0824269.1"/>
    </source>
</evidence>
<dbReference type="AlphaFoldDB" id="A0A8J6PU44"/>
<evidence type="ECO:0000313" key="3">
    <source>
        <dbReference type="Proteomes" id="UP000621516"/>
    </source>
</evidence>
<dbReference type="Proteomes" id="UP000621516">
    <property type="component" value="Unassembled WGS sequence"/>
</dbReference>
<dbReference type="CDD" id="cd16142">
    <property type="entry name" value="ARS_like"/>
    <property type="match status" value="1"/>
</dbReference>
<dbReference type="RefSeq" id="WP_188223568.1">
    <property type="nucleotide sequence ID" value="NZ_JACVXD010000004.1"/>
</dbReference>
<dbReference type="PANTHER" id="PTHR43751:SF2">
    <property type="entry name" value="SULFATASE N-TERMINAL DOMAIN-CONTAINING PROTEIN"/>
    <property type="match status" value="1"/>
</dbReference>
<dbReference type="Gene3D" id="3.40.720.10">
    <property type="entry name" value="Alkaline Phosphatase, subunit A"/>
    <property type="match status" value="1"/>
</dbReference>
<gene>
    <name evidence="2" type="ORF">ICJ85_09560</name>
</gene>
<name>A0A8J6PU44_9FLAO</name>
<protein>
    <submittedName>
        <fullName evidence="2">Arylsulfatase</fullName>
    </submittedName>
</protein>
<dbReference type="EMBL" id="JACVXD010000004">
    <property type="protein sequence ID" value="MBD0824269.1"/>
    <property type="molecule type" value="Genomic_DNA"/>
</dbReference>
<organism evidence="2 3">
    <name type="scientific">Aestuariibaculum marinum</name>
    <dbReference type="NCBI Taxonomy" id="2683592"/>
    <lineage>
        <taxon>Bacteria</taxon>
        <taxon>Pseudomonadati</taxon>
        <taxon>Bacteroidota</taxon>
        <taxon>Flavobacteriia</taxon>
        <taxon>Flavobacteriales</taxon>
        <taxon>Flavobacteriaceae</taxon>
    </lineage>
</organism>
<evidence type="ECO:0000259" key="1">
    <source>
        <dbReference type="Pfam" id="PF00884"/>
    </source>
</evidence>
<dbReference type="SUPFAM" id="SSF53649">
    <property type="entry name" value="Alkaline phosphatase-like"/>
    <property type="match status" value="1"/>
</dbReference>
<dbReference type="Pfam" id="PF14707">
    <property type="entry name" value="Sulfatase_C"/>
    <property type="match status" value="1"/>
</dbReference>
<dbReference type="InterPro" id="IPR017850">
    <property type="entry name" value="Alkaline_phosphatase_core_sf"/>
</dbReference>